<protein>
    <submittedName>
        <fullName evidence="9">ABC transporter ATP-binding protein</fullName>
    </submittedName>
</protein>
<accession>A0ABW7I4J0</accession>
<comment type="caution">
    <text evidence="9">The sequence shown here is derived from an EMBL/GenBank/DDBJ whole genome shotgun (WGS) entry which is preliminary data.</text>
</comment>
<keyword evidence="6 9" id="KW-0067">ATP-binding</keyword>
<dbReference type="CDD" id="cd03257">
    <property type="entry name" value="ABC_NikE_OppD_transporters"/>
    <property type="match status" value="1"/>
</dbReference>
<evidence type="ECO:0000256" key="5">
    <source>
        <dbReference type="ARBA" id="ARBA00022741"/>
    </source>
</evidence>
<keyword evidence="3" id="KW-0813">Transport</keyword>
<evidence type="ECO:0000256" key="6">
    <source>
        <dbReference type="ARBA" id="ARBA00022840"/>
    </source>
</evidence>
<dbReference type="PANTHER" id="PTHR43297">
    <property type="entry name" value="OLIGOPEPTIDE TRANSPORT ATP-BINDING PROTEIN APPD"/>
    <property type="match status" value="1"/>
</dbReference>
<dbReference type="RefSeq" id="WP_377168536.1">
    <property type="nucleotide sequence ID" value="NZ_JBHTJC010000001.1"/>
</dbReference>
<dbReference type="InterPro" id="IPR017871">
    <property type="entry name" value="ABC_transporter-like_CS"/>
</dbReference>
<evidence type="ECO:0000313" key="10">
    <source>
        <dbReference type="Proteomes" id="UP001607157"/>
    </source>
</evidence>
<organism evidence="9 10">
    <name type="scientific">Roseovarius aquimarinus</name>
    <dbReference type="NCBI Taxonomy" id="1229156"/>
    <lineage>
        <taxon>Bacteria</taxon>
        <taxon>Pseudomonadati</taxon>
        <taxon>Pseudomonadota</taxon>
        <taxon>Alphaproteobacteria</taxon>
        <taxon>Rhodobacterales</taxon>
        <taxon>Roseobacteraceae</taxon>
        <taxon>Roseovarius</taxon>
    </lineage>
</organism>
<dbReference type="NCBIfam" id="TIGR01727">
    <property type="entry name" value="oligo_HPY"/>
    <property type="match status" value="1"/>
</dbReference>
<dbReference type="InterPro" id="IPR003439">
    <property type="entry name" value="ABC_transporter-like_ATP-bd"/>
</dbReference>
<dbReference type="PROSITE" id="PS00211">
    <property type="entry name" value="ABC_TRANSPORTER_1"/>
    <property type="match status" value="1"/>
</dbReference>
<reference evidence="9 10" key="1">
    <citation type="submission" date="2024-10" db="EMBL/GenBank/DDBJ databases">
        <authorList>
            <person name="Yang X.-N."/>
        </authorList>
    </citation>
    <scope>NUCLEOTIDE SEQUENCE [LARGE SCALE GENOMIC DNA]</scope>
    <source>
        <strain evidence="9 10">CAU 1059</strain>
    </source>
</reference>
<comment type="similarity">
    <text evidence="2">Belongs to the ABC transporter superfamily.</text>
</comment>
<evidence type="ECO:0000259" key="8">
    <source>
        <dbReference type="PROSITE" id="PS50893"/>
    </source>
</evidence>
<dbReference type="PANTHER" id="PTHR43297:SF2">
    <property type="entry name" value="DIPEPTIDE TRANSPORT ATP-BINDING PROTEIN DPPD"/>
    <property type="match status" value="1"/>
</dbReference>
<keyword evidence="7" id="KW-0472">Membrane</keyword>
<evidence type="ECO:0000256" key="1">
    <source>
        <dbReference type="ARBA" id="ARBA00004417"/>
    </source>
</evidence>
<feature type="domain" description="ABC transporter" evidence="8">
    <location>
        <begin position="7"/>
        <end position="256"/>
    </location>
</feature>
<dbReference type="Pfam" id="PF08352">
    <property type="entry name" value="oligo_HPY"/>
    <property type="match status" value="1"/>
</dbReference>
<name>A0ABW7I4J0_9RHOB</name>
<dbReference type="PROSITE" id="PS50893">
    <property type="entry name" value="ABC_TRANSPORTER_2"/>
    <property type="match status" value="1"/>
</dbReference>
<dbReference type="EMBL" id="JBIHMM010000001">
    <property type="protein sequence ID" value="MFH0253003.1"/>
    <property type="molecule type" value="Genomic_DNA"/>
</dbReference>
<dbReference type="InterPro" id="IPR050388">
    <property type="entry name" value="ABC_Ni/Peptide_Import"/>
</dbReference>
<keyword evidence="5" id="KW-0547">Nucleotide-binding</keyword>
<evidence type="ECO:0000256" key="3">
    <source>
        <dbReference type="ARBA" id="ARBA00022448"/>
    </source>
</evidence>
<keyword evidence="10" id="KW-1185">Reference proteome</keyword>
<proteinExistence type="inferred from homology"/>
<comment type="subcellular location">
    <subcellularLocation>
        <location evidence="1">Cell inner membrane</location>
        <topology evidence="1">Peripheral membrane protein</topology>
    </subcellularLocation>
</comment>
<dbReference type="GO" id="GO:0005524">
    <property type="term" value="F:ATP binding"/>
    <property type="evidence" value="ECO:0007669"/>
    <property type="project" value="UniProtKB-KW"/>
</dbReference>
<dbReference type="InterPro" id="IPR003593">
    <property type="entry name" value="AAA+_ATPase"/>
</dbReference>
<evidence type="ECO:0000256" key="4">
    <source>
        <dbReference type="ARBA" id="ARBA00022475"/>
    </source>
</evidence>
<dbReference type="Pfam" id="PF00005">
    <property type="entry name" value="ABC_tran"/>
    <property type="match status" value="1"/>
</dbReference>
<dbReference type="InterPro" id="IPR027417">
    <property type="entry name" value="P-loop_NTPase"/>
</dbReference>
<dbReference type="Gene3D" id="3.40.50.300">
    <property type="entry name" value="P-loop containing nucleotide triphosphate hydrolases"/>
    <property type="match status" value="1"/>
</dbReference>
<dbReference type="InterPro" id="IPR013563">
    <property type="entry name" value="Oligopep_ABC_C"/>
</dbReference>
<evidence type="ECO:0000256" key="2">
    <source>
        <dbReference type="ARBA" id="ARBA00005417"/>
    </source>
</evidence>
<gene>
    <name evidence="9" type="ORF">ACGRVM_03810</name>
</gene>
<keyword evidence="4" id="KW-1003">Cell membrane</keyword>
<evidence type="ECO:0000313" key="9">
    <source>
        <dbReference type="EMBL" id="MFH0253003.1"/>
    </source>
</evidence>
<dbReference type="SMART" id="SM00382">
    <property type="entry name" value="AAA"/>
    <property type="match status" value="1"/>
</dbReference>
<dbReference type="Proteomes" id="UP001607157">
    <property type="component" value="Unassembled WGS sequence"/>
</dbReference>
<dbReference type="SUPFAM" id="SSF52540">
    <property type="entry name" value="P-loop containing nucleoside triphosphate hydrolases"/>
    <property type="match status" value="1"/>
</dbReference>
<evidence type="ECO:0000256" key="7">
    <source>
        <dbReference type="ARBA" id="ARBA00023136"/>
    </source>
</evidence>
<sequence length="327" mass="35608">MSSDVLLEVQNLSIEFGTPRGRLRALRGIDLEVPKGRIMGLVGESGCGKSTLAYSLAGLVAGNGDIVGGAILLDGVDVSKMSARELRDMRGQRVSMIFQDPMTALNPVITIGRQMLDIQYRDPGTKSEKRARAAQMLERVGIPDAAAQLGSYPHQFSGGMRQRVCIAMALLTKPDLLIADEPTTALDATLEVQIIELLRELQQEMGCAIVFVSHHLGTVAELCDDVTVMYAGEVVERGSVRDVFHNPAHPYTQALLECDPARIEVATRQLPTIPGTLPDLVDVPRGCIFAPRCPHAWERCRGEHPRSYEASGPRHRAACHLLDAEGR</sequence>